<dbReference type="SUPFAM" id="SSF53955">
    <property type="entry name" value="Lysozyme-like"/>
    <property type="match status" value="1"/>
</dbReference>
<dbReference type="Pfam" id="PF01464">
    <property type="entry name" value="SLT"/>
    <property type="match status" value="1"/>
</dbReference>
<name>A0ABT2F7H4_9STRE</name>
<dbReference type="Pfam" id="PF05257">
    <property type="entry name" value="CHAP"/>
    <property type="match status" value="1"/>
</dbReference>
<proteinExistence type="predicted"/>
<dbReference type="CDD" id="cd13402">
    <property type="entry name" value="LT_TF-like"/>
    <property type="match status" value="1"/>
</dbReference>
<protein>
    <submittedName>
        <fullName evidence="3">Tape measure protein</fullName>
    </submittedName>
</protein>
<evidence type="ECO:0000256" key="1">
    <source>
        <dbReference type="SAM" id="Coils"/>
    </source>
</evidence>
<keyword evidence="1" id="KW-0175">Coiled coil</keyword>
<dbReference type="InterPro" id="IPR007921">
    <property type="entry name" value="CHAP_dom"/>
</dbReference>
<dbReference type="Gene3D" id="3.90.1720.10">
    <property type="entry name" value="endopeptidase domain like (from Nostoc punctiforme)"/>
    <property type="match status" value="1"/>
</dbReference>
<dbReference type="EMBL" id="JANUXX010000005">
    <property type="protein sequence ID" value="MCS4488374.1"/>
    <property type="molecule type" value="Genomic_DNA"/>
</dbReference>
<dbReference type="Proteomes" id="UP001206548">
    <property type="component" value="Unassembled WGS sequence"/>
</dbReference>
<feature type="coiled-coil region" evidence="1">
    <location>
        <begin position="59"/>
        <end position="160"/>
    </location>
</feature>
<dbReference type="Gene3D" id="1.10.287.1490">
    <property type="match status" value="1"/>
</dbReference>
<gene>
    <name evidence="3" type="ORF">NXS10_05310</name>
</gene>
<dbReference type="SUPFAM" id="SSF54001">
    <property type="entry name" value="Cysteine proteinases"/>
    <property type="match status" value="1"/>
</dbReference>
<keyword evidence="4" id="KW-1185">Reference proteome</keyword>
<evidence type="ECO:0000259" key="2">
    <source>
        <dbReference type="PROSITE" id="PS50911"/>
    </source>
</evidence>
<feature type="domain" description="Peptidase C51" evidence="2">
    <location>
        <begin position="1070"/>
        <end position="1191"/>
    </location>
</feature>
<feature type="coiled-coil region" evidence="1">
    <location>
        <begin position="206"/>
        <end position="233"/>
    </location>
</feature>
<evidence type="ECO:0000313" key="3">
    <source>
        <dbReference type="EMBL" id="MCS4488374.1"/>
    </source>
</evidence>
<dbReference type="InterPro" id="IPR038765">
    <property type="entry name" value="Papain-like_cys_pep_sf"/>
</dbReference>
<dbReference type="InterPro" id="IPR008258">
    <property type="entry name" value="Transglycosylase_SLT_dom_1"/>
</dbReference>
<sequence length="1487" mass="160622">MAKKIQAQMSTEIALDVVKASQSVRQLTNVVNSATNAWKAQEAQLKAVGDYTKAAETKYQGLGNAIEAQKAKIDNLKQKQAELKGSTTETAGEYLKYQQQIDQATTRLASMEAQQTKAKQSMDYYKSGLADLQKSYKAQNDLVDSKIKRLEAEGKEEEAQKARVSGLKEAILNLSRQYETQEKMLTKIARESGEASEAYHKQKIKLNETATAMAKAKGEQDKLNAELKKLGEHPTLVQKLKEKMKGLGEETESVGKKAHQTGSIFTSVFSANVVSSAFVGGLGRAKSLFSELLQQGNDYIRYQEVMTASWTTLTGSAKEGRAMVDMTNDMAQAASNSAQMVDELNKKIYSVTHSADDTKQLTNTILTLQDAFGVADDAVQNFATQWGQMLGNGKVQAQDMLSFMNVFPTIKQEMIGVISEMKGGAEITNATFAEMQKNGEVTAEIANKALQRMGEKYKDATKNFANTTEGLERTIKGRGPALIAAVEEPFSKMKNPLLAKASEWIASDETKKRFTTLGEVASRGLDKVIDSFKKVFKMKDSGEVMNHIMDKLTGFVEKMADSIAKNAPAIAQFAKNALSGVGSVASIATSLGEGVWAVAKDTIDLIASAFGAMSGNSKKSKSSVTGLAGGLKEIAKHKEAIKAVGIVIGGYFIASHVIKGFQSLYKGITLVKTGFQALKLAFATNPFGLIVLGVTAAGVALYELYKHSKAFRKFVDGLIKWAKNLYKGFVSFFGKAGKFIGDTFNGIKKNVGKAYKATSDTISQVSSGISKGWKSTWQGASDYLTNSWSVMQKRSKIGSEVLRKLLSLALDSIGQKFSDTWDGIKKGFSAMWQGLKDLAGSGINAVIKIPNAGIDGINGLIESFGGSKNAIKKIPKVKFAQGTGALEGISRIRKAITSPTLALLNDGNDSPETGNRETVIFPNGHIWQPQGRNVSALLPAGTEVLNAFETRLLSSLGNQVPFKSGTGFWSKIWNTTTQVAGNVWDGIKDTVSKFAKMLGYISDAVKDPIGTLARKFNPKADKLDGLFNPLGTALFKTPINTAKSWWKELWSMAQSAADEGSSVAMGAVGDDYPAKWKNMAKDAMADPWGYFIRECVSFVASRLNNWGVNPAKFSHLGNGSDWVNARVPHMSKPKAGSVAVYAPGSQFPNHVAIVSSVNGDRYSGEEYNYGGDGRYHTFSNRLASGATTFLDFGVKGGSSTDGGSDSAKKANNPLQQLIKRQVGGMFDWIKKFLAPETDSEPSGGGGTGVARWRDSVVKALKANGFEATQSQVNAWMKVIQRESNGNPRAVNNWDSNARAGIPSKGLVQTIEPTFNAYKHPGHNNIFNGYDNLLAGIAYAAARYGRGPSMFARVSGPLGYANGGLVSQHGVYELAENNKPEYVIPTDIARRSRAWQLLAEVVGHFIGEEGDKKRRDSETGALSALEHKLDTMIGLLGQLVANGQQPLEIRNIIDGQGVSNGLAPYMATAQEAYDKRMAILRGERGGIV</sequence>
<evidence type="ECO:0000313" key="4">
    <source>
        <dbReference type="Proteomes" id="UP001206548"/>
    </source>
</evidence>
<organism evidence="3 4">
    <name type="scientific">Streptococcus sciuri</name>
    <dbReference type="NCBI Taxonomy" id="2973939"/>
    <lineage>
        <taxon>Bacteria</taxon>
        <taxon>Bacillati</taxon>
        <taxon>Bacillota</taxon>
        <taxon>Bacilli</taxon>
        <taxon>Lactobacillales</taxon>
        <taxon>Streptococcaceae</taxon>
        <taxon>Streptococcus</taxon>
    </lineage>
</organism>
<dbReference type="InterPro" id="IPR013491">
    <property type="entry name" value="Tape_meas_N"/>
</dbReference>
<dbReference type="PROSITE" id="PS50911">
    <property type="entry name" value="CHAP"/>
    <property type="match status" value="1"/>
</dbReference>
<reference evidence="3 4" key="1">
    <citation type="journal article" date="2023" name="Int. J. Syst. Evol. Microbiol.">
        <title>Streptococcus sciuri sp. nov., Staphylococcus marylandisciuri sp. nov. and Staphylococcus americanisciuri sp. nov., isolated from faeces of eastern grey squirrel (Sciurus carolinensis).</title>
        <authorList>
            <person name="Volokhov D.V."/>
            <person name="Zagorodnyaya T.A."/>
            <person name="Furtak V.A."/>
            <person name="Nattanmai G."/>
            <person name="Randall L."/>
            <person name="Jose S."/>
            <person name="Gao Y."/>
            <person name="Eisenberg T."/>
            <person name="Delmonte P."/>
            <person name="Blom J."/>
            <person name="Mitchell K.K."/>
        </authorList>
    </citation>
    <scope>NUCLEOTIDE SEQUENCE [LARGE SCALE GENOMIC DNA]</scope>
    <source>
        <strain evidence="3 4">SQ9-PEA</strain>
    </source>
</reference>
<comment type="caution">
    <text evidence="3">The sequence shown here is derived from an EMBL/GenBank/DDBJ whole genome shotgun (WGS) entry which is preliminary data.</text>
</comment>
<accession>A0ABT2F7H4</accession>
<dbReference type="Pfam" id="PF20155">
    <property type="entry name" value="TMP_3"/>
    <property type="match status" value="1"/>
</dbReference>
<dbReference type="InterPro" id="IPR023346">
    <property type="entry name" value="Lysozyme-like_dom_sf"/>
</dbReference>
<dbReference type="RefSeq" id="WP_259138480.1">
    <property type="nucleotide sequence ID" value="NZ_JANUXX010000005.1"/>
</dbReference>